<sequence>MAHQSIHNFYRVWFTYVDPLTLIPTVYALLYTPEFMLEGLIPPSMAVYNPMEGFFYHQLSALYAFVGIMLGGVLLRTGDSTRRILREGHLSFVKGVLAACYFLSEAYTGIENVLGNLRAGSLPNLRNIKGLTDSE</sequence>
<dbReference type="AlphaFoldDB" id="A0A9W8WEB8"/>
<keyword evidence="1" id="KW-0812">Transmembrane</keyword>
<dbReference type="OrthoDB" id="3587182at2759"/>
<feature type="transmembrane region" description="Helical" evidence="1">
    <location>
        <begin position="53"/>
        <end position="75"/>
    </location>
</feature>
<evidence type="ECO:0000313" key="3">
    <source>
        <dbReference type="Proteomes" id="UP001140502"/>
    </source>
</evidence>
<keyword evidence="1" id="KW-1133">Transmembrane helix</keyword>
<comment type="caution">
    <text evidence="2">The sequence shown here is derived from an EMBL/GenBank/DDBJ whole genome shotgun (WGS) entry which is preliminary data.</text>
</comment>
<dbReference type="EMBL" id="JAPEUR010000094">
    <property type="protein sequence ID" value="KAJ4321500.1"/>
    <property type="molecule type" value="Genomic_DNA"/>
</dbReference>
<gene>
    <name evidence="2" type="ORF">N0V84_005303</name>
</gene>
<feature type="transmembrane region" description="Helical" evidence="1">
    <location>
        <begin position="12"/>
        <end position="33"/>
    </location>
</feature>
<name>A0A9W8WEB8_9HYPO</name>
<reference evidence="2" key="1">
    <citation type="submission" date="2022-10" db="EMBL/GenBank/DDBJ databases">
        <title>Tapping the CABI collections for fungal endophytes: first genome assemblies for Collariella, Neodidymelliopsis, Ascochyta clinopodiicola, Didymella pomorum, Didymosphaeria variabile, Neocosmospora piperis and Neocucurbitaria cava.</title>
        <authorList>
            <person name="Hill R."/>
        </authorList>
    </citation>
    <scope>NUCLEOTIDE SEQUENCE</scope>
    <source>
        <strain evidence="2">IMI 366586</strain>
    </source>
</reference>
<accession>A0A9W8WEB8</accession>
<evidence type="ECO:0000256" key="1">
    <source>
        <dbReference type="SAM" id="Phobius"/>
    </source>
</evidence>
<keyword evidence="3" id="KW-1185">Reference proteome</keyword>
<keyword evidence="1" id="KW-0472">Membrane</keyword>
<proteinExistence type="predicted"/>
<protein>
    <submittedName>
        <fullName evidence="2">Uncharacterized protein</fullName>
    </submittedName>
</protein>
<evidence type="ECO:0000313" key="2">
    <source>
        <dbReference type="EMBL" id="KAJ4321500.1"/>
    </source>
</evidence>
<dbReference type="Proteomes" id="UP001140502">
    <property type="component" value="Unassembled WGS sequence"/>
</dbReference>
<organism evidence="2 3">
    <name type="scientific">Fusarium piperis</name>
    <dbReference type="NCBI Taxonomy" id="1435070"/>
    <lineage>
        <taxon>Eukaryota</taxon>
        <taxon>Fungi</taxon>
        <taxon>Dikarya</taxon>
        <taxon>Ascomycota</taxon>
        <taxon>Pezizomycotina</taxon>
        <taxon>Sordariomycetes</taxon>
        <taxon>Hypocreomycetidae</taxon>
        <taxon>Hypocreales</taxon>
        <taxon>Nectriaceae</taxon>
        <taxon>Fusarium</taxon>
        <taxon>Fusarium solani species complex</taxon>
    </lineage>
</organism>